<dbReference type="Gene3D" id="2.40.50.100">
    <property type="match status" value="1"/>
</dbReference>
<evidence type="ECO:0000313" key="5">
    <source>
        <dbReference type="Proteomes" id="UP001146793"/>
    </source>
</evidence>
<evidence type="ECO:0000256" key="1">
    <source>
        <dbReference type="ARBA" id="ARBA00010764"/>
    </source>
</evidence>
<evidence type="ECO:0000256" key="3">
    <source>
        <dbReference type="ARBA" id="ARBA00030463"/>
    </source>
</evidence>
<dbReference type="Proteomes" id="UP001146793">
    <property type="component" value="Unassembled WGS sequence"/>
</dbReference>
<dbReference type="InterPro" id="IPR039169">
    <property type="entry name" value="Abitram"/>
</dbReference>
<dbReference type="EMBL" id="JANTQA010000029">
    <property type="protein sequence ID" value="KAJ3441067.1"/>
    <property type="molecule type" value="Genomic_DNA"/>
</dbReference>
<evidence type="ECO:0000313" key="4">
    <source>
        <dbReference type="EMBL" id="KAJ3441067.1"/>
    </source>
</evidence>
<reference evidence="4" key="1">
    <citation type="submission" date="2022-08" db="EMBL/GenBank/DDBJ databases">
        <title>Novel sulphate-reducing endosymbionts in the free-living metamonad Anaeramoeba.</title>
        <authorList>
            <person name="Jerlstrom-Hultqvist J."/>
            <person name="Cepicka I."/>
            <person name="Gallot-Lavallee L."/>
            <person name="Salas-Leiva D."/>
            <person name="Curtis B.A."/>
            <person name="Zahonova K."/>
            <person name="Pipaliya S."/>
            <person name="Dacks J."/>
            <person name="Roger A.J."/>
        </authorList>
    </citation>
    <scope>NUCLEOTIDE SEQUENCE</scope>
    <source>
        <strain evidence="4">Busselton2</strain>
    </source>
</reference>
<evidence type="ECO:0000256" key="2">
    <source>
        <dbReference type="ARBA" id="ARBA00019325"/>
    </source>
</evidence>
<comment type="similarity">
    <text evidence="1">Belongs to the ABITRAM family.</text>
</comment>
<dbReference type="PANTHER" id="PTHR13651:SF0">
    <property type="entry name" value="PROTEIN ABITRAM"/>
    <property type="match status" value="1"/>
</dbReference>
<sequence>MEPKSTAERIYKKEIYDQQYVLIHPNNIALIGITEEHPIIKENLEINSISFEIDGINRLNNNVKGIKKKGGQFFQVGDTICELNCSNQKTYKIISPIKGKLIEINELIIDKHHLIKEDNYDTGFISIVQKNIENTTKRRRKNNKNKNQTKN</sequence>
<dbReference type="AlphaFoldDB" id="A0AAV7ZK29"/>
<proteinExistence type="inferred from homology"/>
<gene>
    <name evidence="4" type="ORF">M0812_13071</name>
</gene>
<dbReference type="GO" id="GO:0005634">
    <property type="term" value="C:nucleus"/>
    <property type="evidence" value="ECO:0007669"/>
    <property type="project" value="TreeGrafter"/>
</dbReference>
<dbReference type="SUPFAM" id="SSF51230">
    <property type="entry name" value="Single hybrid motif"/>
    <property type="match status" value="1"/>
</dbReference>
<accession>A0AAV7ZK29</accession>
<dbReference type="InterPro" id="IPR033753">
    <property type="entry name" value="GCV_H/Fam206"/>
</dbReference>
<dbReference type="PANTHER" id="PTHR13651">
    <property type="entry name" value="PROTEIN ABITRAM"/>
    <property type="match status" value="1"/>
</dbReference>
<protein>
    <recommendedName>
        <fullName evidence="2">Protein Abitram</fullName>
    </recommendedName>
    <alternativeName>
        <fullName evidence="3">Actin-binding transcription modulator</fullName>
    </alternativeName>
</protein>
<dbReference type="Pfam" id="PF01597">
    <property type="entry name" value="GCV_H"/>
    <property type="match status" value="1"/>
</dbReference>
<dbReference type="InterPro" id="IPR011053">
    <property type="entry name" value="Single_hybrid_motif"/>
</dbReference>
<name>A0AAV7ZK29_9EUKA</name>
<comment type="caution">
    <text evidence="4">The sequence shown here is derived from an EMBL/GenBank/DDBJ whole genome shotgun (WGS) entry which is preliminary data.</text>
</comment>
<organism evidence="4 5">
    <name type="scientific">Anaeramoeba flamelloides</name>
    <dbReference type="NCBI Taxonomy" id="1746091"/>
    <lineage>
        <taxon>Eukaryota</taxon>
        <taxon>Metamonada</taxon>
        <taxon>Anaeramoebidae</taxon>
        <taxon>Anaeramoeba</taxon>
    </lineage>
</organism>